<feature type="region of interest" description="Disordered" evidence="1">
    <location>
        <begin position="222"/>
        <end position="245"/>
    </location>
</feature>
<proteinExistence type="predicted"/>
<dbReference type="Proteomes" id="UP001461498">
    <property type="component" value="Unassembled WGS sequence"/>
</dbReference>
<reference evidence="2 3" key="1">
    <citation type="submission" date="2022-12" db="EMBL/GenBank/DDBJ databases">
        <title>Chromosome-level genome assembly of true bugs.</title>
        <authorList>
            <person name="Ma L."/>
            <person name="Li H."/>
        </authorList>
    </citation>
    <scope>NUCLEOTIDE SEQUENCE [LARGE SCALE GENOMIC DNA]</scope>
    <source>
        <strain evidence="2">Lab_2022b</strain>
    </source>
</reference>
<comment type="caution">
    <text evidence="2">The sequence shown here is derived from an EMBL/GenBank/DDBJ whole genome shotgun (WGS) entry which is preliminary data.</text>
</comment>
<dbReference type="AlphaFoldDB" id="A0AAW1DS91"/>
<evidence type="ECO:0000313" key="2">
    <source>
        <dbReference type="EMBL" id="KAK9512097.1"/>
    </source>
</evidence>
<dbReference type="EMBL" id="JAPXFL010000001">
    <property type="protein sequence ID" value="KAK9512097.1"/>
    <property type="molecule type" value="Genomic_DNA"/>
</dbReference>
<evidence type="ECO:0000256" key="1">
    <source>
        <dbReference type="SAM" id="MobiDB-lite"/>
    </source>
</evidence>
<evidence type="ECO:0000313" key="3">
    <source>
        <dbReference type="Proteomes" id="UP001461498"/>
    </source>
</evidence>
<sequence>MNSKFSYDISKIKTCIADKDEYVDLCHTAVDKDTSSKHNTCSDKDPDIESVKLPKIDFCEPLESDGLNKNINGNATIIGSGEYDREKLRSLILEIVRNKSVHKKRNHEIEKIISDNRKKNEKIKQLEQDLAAFKLGCSSKENDIKFLADAHEIQANALKKQILEFQKTIISLTKEKLNLEIEIKKLKKENEYLSNSNKSIKTGKRDFYKKYRALKEKLKTYSENSVQNNTERKDQNEDQNKIQNEDQKEVGCSKCYLNNEKTLKKNSIINTGNPTLDELLESNDSPKKEVKEADVKVYPIDDNLISELFFLPSQQKLPDIQLFSDI</sequence>
<gene>
    <name evidence="2" type="ORF">O3M35_000596</name>
</gene>
<protein>
    <submittedName>
        <fullName evidence="2">Uncharacterized protein</fullName>
    </submittedName>
</protein>
<accession>A0AAW1DS91</accession>
<name>A0AAW1DS91_9HEMI</name>
<keyword evidence="3" id="KW-1185">Reference proteome</keyword>
<feature type="compositionally biased region" description="Basic and acidic residues" evidence="1">
    <location>
        <begin position="230"/>
        <end position="245"/>
    </location>
</feature>
<organism evidence="2 3">
    <name type="scientific">Rhynocoris fuscipes</name>
    <dbReference type="NCBI Taxonomy" id="488301"/>
    <lineage>
        <taxon>Eukaryota</taxon>
        <taxon>Metazoa</taxon>
        <taxon>Ecdysozoa</taxon>
        <taxon>Arthropoda</taxon>
        <taxon>Hexapoda</taxon>
        <taxon>Insecta</taxon>
        <taxon>Pterygota</taxon>
        <taxon>Neoptera</taxon>
        <taxon>Paraneoptera</taxon>
        <taxon>Hemiptera</taxon>
        <taxon>Heteroptera</taxon>
        <taxon>Panheteroptera</taxon>
        <taxon>Cimicomorpha</taxon>
        <taxon>Reduviidae</taxon>
        <taxon>Harpactorinae</taxon>
        <taxon>Harpactorini</taxon>
        <taxon>Rhynocoris</taxon>
    </lineage>
</organism>